<dbReference type="RefSeq" id="WP_074771865.1">
    <property type="nucleotide sequence ID" value="NZ_FNKP01000003.1"/>
</dbReference>
<dbReference type="AlphaFoldDB" id="A0A1H1JK41"/>
<reference evidence="3" key="1">
    <citation type="submission" date="2016-10" db="EMBL/GenBank/DDBJ databases">
        <authorList>
            <person name="Varghese N."/>
        </authorList>
    </citation>
    <scope>NUCLEOTIDE SEQUENCE [LARGE SCALE GENOMIC DNA]</scope>
    <source>
        <strain evidence="3">GAS106B</strain>
    </source>
</reference>
<evidence type="ECO:0000313" key="2">
    <source>
        <dbReference type="EMBL" id="SDR50363.1"/>
    </source>
</evidence>
<proteinExistence type="predicted"/>
<evidence type="ECO:0000313" key="3">
    <source>
        <dbReference type="Proteomes" id="UP000183487"/>
    </source>
</evidence>
<evidence type="ECO:0000256" key="1">
    <source>
        <dbReference type="SAM" id="Phobius"/>
    </source>
</evidence>
<organism evidence="2 3">
    <name type="scientific">Paraburkholderia fungorum</name>
    <dbReference type="NCBI Taxonomy" id="134537"/>
    <lineage>
        <taxon>Bacteria</taxon>
        <taxon>Pseudomonadati</taxon>
        <taxon>Pseudomonadota</taxon>
        <taxon>Betaproteobacteria</taxon>
        <taxon>Burkholderiales</taxon>
        <taxon>Burkholderiaceae</taxon>
        <taxon>Paraburkholderia</taxon>
    </lineage>
</organism>
<keyword evidence="1" id="KW-1133">Transmembrane helix</keyword>
<dbReference type="EMBL" id="FNKP01000003">
    <property type="protein sequence ID" value="SDR50363.1"/>
    <property type="molecule type" value="Genomic_DNA"/>
</dbReference>
<accession>A0A1H1JK41</accession>
<feature type="transmembrane region" description="Helical" evidence="1">
    <location>
        <begin position="9"/>
        <end position="31"/>
    </location>
</feature>
<name>A0A1H1JK41_9BURK</name>
<keyword evidence="1" id="KW-0812">Transmembrane</keyword>
<feature type="transmembrane region" description="Helical" evidence="1">
    <location>
        <begin position="37"/>
        <end position="55"/>
    </location>
</feature>
<sequence>MLRFIFIHGILKFGVPATIIYLAVIFAWHHVITLPDVKAALLGTLILYGGVSGYIEWRKRLRRM</sequence>
<gene>
    <name evidence="2" type="ORF">SAMN05443245_6647</name>
</gene>
<keyword evidence="3" id="KW-1185">Reference proteome</keyword>
<protein>
    <submittedName>
        <fullName evidence="2">Uncharacterized protein</fullName>
    </submittedName>
</protein>
<dbReference type="Proteomes" id="UP000183487">
    <property type="component" value="Unassembled WGS sequence"/>
</dbReference>
<keyword evidence="1" id="KW-0472">Membrane</keyword>